<dbReference type="EMBL" id="CP006681">
    <property type="protein sequence ID" value="AHI53361.1"/>
    <property type="molecule type" value="Genomic_DNA"/>
</dbReference>
<protein>
    <submittedName>
        <fullName evidence="1">Uncharacterized protein</fullName>
    </submittedName>
</protein>
<dbReference type="AlphaFoldDB" id="W6A8S0"/>
<dbReference type="HOGENOM" id="CLU_106732_0_0_14"/>
<dbReference type="PATRIC" id="fig|1276246.3.peg.1017"/>
<reference evidence="1 2" key="1">
    <citation type="journal article" date="2014" name="Genome Biol. Evol.">
        <title>Molecular evolution of the substrate utilization strategies and putative virulence factors in mosquito-associated Spiroplasma species.</title>
        <authorList>
            <person name="Chang T.H."/>
            <person name="Lo W.S."/>
            <person name="Ku C."/>
            <person name="Chen L.L."/>
            <person name="Kuo C.H."/>
        </authorList>
    </citation>
    <scope>NUCLEOTIDE SEQUENCE [LARGE SCALE GENOMIC DNA]</scope>
    <source>
        <strain evidence="1">AES-1</strain>
    </source>
</reference>
<evidence type="ECO:0000313" key="2">
    <source>
        <dbReference type="Proteomes" id="UP000019267"/>
    </source>
</evidence>
<accession>W6A8S0</accession>
<dbReference type="Proteomes" id="UP000019267">
    <property type="component" value="Chromosome"/>
</dbReference>
<proteinExistence type="predicted"/>
<dbReference type="KEGG" id="scq:SCULI_v1c10210"/>
<sequence length="243" mass="28476">MVKAIIFLYYIVMNNLTLNDVSQYVKWDSEIQKFVLIKEIDKAKNIYLEEIKQNQNEDKTINITNSYEILLETYPFINNLKEQVVSNSIQQIECIKSLVFKSIALKTGPKIKLAQNDCKNANHQAIATRFISELNSFIYKYKVSKIHYDKVFIYLNHAMKFIGQVDLIFETPSGVYQLELKTSKVNFSEKYNGSLYLNKLLVENTNQLSIKDSFVLNPRVEQVYMNYNKPAKKIENKMISLFY</sequence>
<gene>
    <name evidence="1" type="ORF">SCULI_v1c10210</name>
</gene>
<evidence type="ECO:0000313" key="1">
    <source>
        <dbReference type="EMBL" id="AHI53361.1"/>
    </source>
</evidence>
<keyword evidence="2" id="KW-1185">Reference proteome</keyword>
<name>W6A8S0_9MOLU</name>
<dbReference type="STRING" id="1276246.SCULI_v1c10210"/>
<organism evidence="1 2">
    <name type="scientific">Spiroplasma culicicola AES-1</name>
    <dbReference type="NCBI Taxonomy" id="1276246"/>
    <lineage>
        <taxon>Bacteria</taxon>
        <taxon>Bacillati</taxon>
        <taxon>Mycoplasmatota</taxon>
        <taxon>Mollicutes</taxon>
        <taxon>Entomoplasmatales</taxon>
        <taxon>Spiroplasmataceae</taxon>
        <taxon>Spiroplasma</taxon>
    </lineage>
</organism>